<evidence type="ECO:0000313" key="2">
    <source>
        <dbReference type="Proteomes" id="UP000254841"/>
    </source>
</evidence>
<dbReference type="AlphaFoldDB" id="A0A377J2B6"/>
<organism evidence="1 2">
    <name type="scientific">Helicobacter canis</name>
    <dbReference type="NCBI Taxonomy" id="29419"/>
    <lineage>
        <taxon>Bacteria</taxon>
        <taxon>Pseudomonadati</taxon>
        <taxon>Campylobacterota</taxon>
        <taxon>Epsilonproteobacteria</taxon>
        <taxon>Campylobacterales</taxon>
        <taxon>Helicobacteraceae</taxon>
        <taxon>Helicobacter</taxon>
    </lineage>
</organism>
<proteinExistence type="predicted"/>
<gene>
    <name evidence="1" type="ORF">NCTC12410_00441</name>
</gene>
<protein>
    <submittedName>
        <fullName evidence="1">Uncharacterized protein</fullName>
    </submittedName>
</protein>
<dbReference type="OrthoDB" id="5329712at2"/>
<reference evidence="1 2" key="1">
    <citation type="submission" date="2018-06" db="EMBL/GenBank/DDBJ databases">
        <authorList>
            <consortium name="Pathogen Informatics"/>
            <person name="Doyle S."/>
        </authorList>
    </citation>
    <scope>NUCLEOTIDE SEQUENCE [LARGE SCALE GENOMIC DNA]</scope>
    <source>
        <strain evidence="1 2">NCTC12410</strain>
    </source>
</reference>
<dbReference type="EMBL" id="UGHV01000001">
    <property type="protein sequence ID" value="STO96627.1"/>
    <property type="molecule type" value="Genomic_DNA"/>
</dbReference>
<dbReference type="RefSeq" id="WP_115010949.1">
    <property type="nucleotide sequence ID" value="NZ_UGHV01000001.1"/>
</dbReference>
<dbReference type="Proteomes" id="UP000254841">
    <property type="component" value="Unassembled WGS sequence"/>
</dbReference>
<name>A0A377J2B6_9HELI</name>
<sequence>MHRLFASCDLWLMRHKKRERIALFALPIVLCLGVALAVVLPPIDEIYAQSELAYTTQDNLAKELESSLERIETSFAHEELASTLAYKQQLLQSLQEKAQTNTQLTKKLAPFSKSTTPKGTHLHFNAIGDVDMLEDIIELLEAQHFIFIENLAIKAPFASSLEMSFDVLNFGEMLKRFKGA</sequence>
<evidence type="ECO:0000313" key="1">
    <source>
        <dbReference type="EMBL" id="STO96627.1"/>
    </source>
</evidence>
<accession>A0A377J2B6</accession>